<proteinExistence type="predicted"/>
<name>A0A853IZZ3_9BURK</name>
<dbReference type="AlphaFoldDB" id="A0A853IZZ3"/>
<dbReference type="RefSeq" id="WP_180551505.1">
    <property type="nucleotide sequence ID" value="NZ_JACCKX010000001.1"/>
</dbReference>
<sequence>MNAKLLFLTAAFVATSAMAQDASFKPKDPPAPSPSPTPEACDLCAHDIVLKGPTIQVTALKNTASIAWASGADSKAVNNMSSNTSGVLIDQGVESTQITALKNSGVLAYASASDSYANNNLASNVGSVGVGADQLQIVLGKGAFLAAKATGTGSRAVQNFSSNNACLTCE</sequence>
<keyword evidence="5" id="KW-1185">Reference proteome</keyword>
<evidence type="ECO:0000313" key="3">
    <source>
        <dbReference type="EMBL" id="NZA03482.1"/>
    </source>
</evidence>
<evidence type="ECO:0000256" key="1">
    <source>
        <dbReference type="SAM" id="SignalP"/>
    </source>
</evidence>
<evidence type="ECO:0000313" key="5">
    <source>
        <dbReference type="Proteomes" id="UP000589716"/>
    </source>
</evidence>
<feature type="signal peptide" evidence="1">
    <location>
        <begin position="1"/>
        <end position="19"/>
    </location>
</feature>
<dbReference type="EMBL" id="JACCKX010000001">
    <property type="protein sequence ID" value="NZA03257.1"/>
    <property type="molecule type" value="Genomic_DNA"/>
</dbReference>
<gene>
    <name evidence="2" type="ORF">H0I39_18805</name>
    <name evidence="3" type="ORF">H0I39_20705</name>
    <name evidence="4" type="ORF">H0I39_21085</name>
</gene>
<protein>
    <submittedName>
        <fullName evidence="3">Uncharacterized protein</fullName>
    </submittedName>
</protein>
<accession>A0A853IZZ3</accession>
<dbReference type="EMBL" id="JACCKX010000003">
    <property type="protein sequence ID" value="NZA03482.1"/>
    <property type="molecule type" value="Genomic_DNA"/>
</dbReference>
<dbReference type="EMBL" id="JACCKX010000004">
    <property type="protein sequence ID" value="NZA03520.1"/>
    <property type="molecule type" value="Genomic_DNA"/>
</dbReference>
<organism evidence="3 5">
    <name type="scientific">Ottowia beijingensis</name>
    <dbReference type="NCBI Taxonomy" id="1207057"/>
    <lineage>
        <taxon>Bacteria</taxon>
        <taxon>Pseudomonadati</taxon>
        <taxon>Pseudomonadota</taxon>
        <taxon>Betaproteobacteria</taxon>
        <taxon>Burkholderiales</taxon>
        <taxon>Comamonadaceae</taxon>
        <taxon>Ottowia</taxon>
    </lineage>
</organism>
<feature type="chain" id="PRO_5036418755" evidence="1">
    <location>
        <begin position="20"/>
        <end position="170"/>
    </location>
</feature>
<reference evidence="3 5" key="1">
    <citation type="submission" date="2020-07" db="EMBL/GenBank/DDBJ databases">
        <authorList>
            <person name="Maaloum M."/>
        </authorList>
    </citation>
    <scope>NUCLEOTIDE SEQUENCE [LARGE SCALE GENOMIC DNA]</scope>
    <source>
        <strain evidence="3 5">GCS-AN-3</strain>
    </source>
</reference>
<dbReference type="Proteomes" id="UP000589716">
    <property type="component" value="Unassembled WGS sequence"/>
</dbReference>
<evidence type="ECO:0000313" key="2">
    <source>
        <dbReference type="EMBL" id="NZA03257.1"/>
    </source>
</evidence>
<evidence type="ECO:0000313" key="4">
    <source>
        <dbReference type="EMBL" id="NZA03520.1"/>
    </source>
</evidence>
<comment type="caution">
    <text evidence="3">The sequence shown here is derived from an EMBL/GenBank/DDBJ whole genome shotgun (WGS) entry which is preliminary data.</text>
</comment>
<keyword evidence="1" id="KW-0732">Signal</keyword>